<evidence type="ECO:0000256" key="4">
    <source>
        <dbReference type="ARBA" id="ARBA00022692"/>
    </source>
</evidence>
<dbReference type="GO" id="GO:0016887">
    <property type="term" value="F:ATP hydrolysis activity"/>
    <property type="evidence" value="ECO:0007669"/>
    <property type="project" value="InterPro"/>
</dbReference>
<feature type="transmembrane region" description="Helical" evidence="9">
    <location>
        <begin position="604"/>
        <end position="627"/>
    </location>
</feature>
<dbReference type="Pfam" id="PF01061">
    <property type="entry name" value="ABC2_membrane"/>
    <property type="match status" value="1"/>
</dbReference>
<dbReference type="EMBL" id="VVIM01000005">
    <property type="protein sequence ID" value="KAB0799690.1"/>
    <property type="molecule type" value="Genomic_DNA"/>
</dbReference>
<feature type="transmembrane region" description="Helical" evidence="9">
    <location>
        <begin position="381"/>
        <end position="402"/>
    </location>
</feature>
<dbReference type="SUPFAM" id="SSF52540">
    <property type="entry name" value="P-loop containing nucleoside triphosphate hydrolases"/>
    <property type="match status" value="1"/>
</dbReference>
<dbReference type="CDD" id="cd03213">
    <property type="entry name" value="ABCG_EPDR"/>
    <property type="match status" value="1"/>
</dbReference>
<keyword evidence="3" id="KW-0813">Transport</keyword>
<keyword evidence="4 9" id="KW-0812">Transmembrane</keyword>
<proteinExistence type="inferred from homology"/>
<dbReference type="GO" id="GO:0140359">
    <property type="term" value="F:ABC-type transporter activity"/>
    <property type="evidence" value="ECO:0007669"/>
    <property type="project" value="InterPro"/>
</dbReference>
<dbReference type="SMART" id="SM00382">
    <property type="entry name" value="AAA"/>
    <property type="match status" value="1"/>
</dbReference>
<evidence type="ECO:0000256" key="7">
    <source>
        <dbReference type="ARBA" id="ARBA00022989"/>
    </source>
</evidence>
<evidence type="ECO:0000256" key="9">
    <source>
        <dbReference type="SAM" id="Phobius"/>
    </source>
</evidence>
<evidence type="ECO:0000256" key="1">
    <source>
        <dbReference type="ARBA" id="ARBA00004141"/>
    </source>
</evidence>
<evidence type="ECO:0000259" key="10">
    <source>
        <dbReference type="PROSITE" id="PS50893"/>
    </source>
</evidence>
<dbReference type="Gene3D" id="3.40.50.300">
    <property type="entry name" value="P-loop containing nucleotide triphosphate hydrolases"/>
    <property type="match status" value="1"/>
</dbReference>
<dbReference type="PANTHER" id="PTHR48041:SF26">
    <property type="entry name" value="FI22810P1"/>
    <property type="match status" value="1"/>
</dbReference>
<dbReference type="InterPro" id="IPR003439">
    <property type="entry name" value="ABC_transporter-like_ATP-bd"/>
</dbReference>
<feature type="transmembrane region" description="Helical" evidence="9">
    <location>
        <begin position="414"/>
        <end position="435"/>
    </location>
</feature>
<evidence type="ECO:0000256" key="5">
    <source>
        <dbReference type="ARBA" id="ARBA00022741"/>
    </source>
</evidence>
<dbReference type="AlphaFoldDB" id="A0A1Y1KB77"/>
<reference evidence="12 13" key="2">
    <citation type="journal article" date="2018" name="Elife">
        <title>Firefly genomes illuminate parallel origins of bioluminescence in beetles.</title>
        <authorList>
            <person name="Fallon T.R."/>
            <person name="Lower S.E."/>
            <person name="Chang C.H."/>
            <person name="Bessho-Uehara M."/>
            <person name="Martin G.J."/>
            <person name="Bewick A.J."/>
            <person name="Behringer M."/>
            <person name="Debat H.J."/>
            <person name="Wong I."/>
            <person name="Day J.C."/>
            <person name="Suvorov A."/>
            <person name="Silva C.J."/>
            <person name="Stanger-Hall K.F."/>
            <person name="Hall D.W."/>
            <person name="Schmitz R.J."/>
            <person name="Nelson D.R."/>
            <person name="Lewis S.M."/>
            <person name="Shigenobu S."/>
            <person name="Bybee S.M."/>
            <person name="Larracuente A.M."/>
            <person name="Oba Y."/>
            <person name="Weng J.K."/>
        </authorList>
    </citation>
    <scope>NUCLEOTIDE SEQUENCE [LARGE SCALE GENOMIC DNA]</scope>
    <source>
        <strain evidence="12">1611_PpyrPB1</strain>
        <tissue evidence="12">Whole body</tissue>
    </source>
</reference>
<dbReference type="InterPro" id="IPR003593">
    <property type="entry name" value="AAA+_ATPase"/>
</dbReference>
<dbReference type="PROSITE" id="PS50893">
    <property type="entry name" value="ABC_TRANSPORTER_2"/>
    <property type="match status" value="1"/>
</dbReference>
<comment type="subcellular location">
    <subcellularLocation>
        <location evidence="1">Membrane</location>
        <topology evidence="1">Multi-pass membrane protein</topology>
    </subcellularLocation>
</comment>
<dbReference type="FunFam" id="3.40.50.300:FF:001077">
    <property type="entry name" value="Uncharacterized protein, isoform A"/>
    <property type="match status" value="1"/>
</dbReference>
<organism evidence="11">
    <name type="scientific">Photinus pyralis</name>
    <name type="common">Common eastern firefly</name>
    <name type="synonym">Lampyris pyralis</name>
    <dbReference type="NCBI Taxonomy" id="7054"/>
    <lineage>
        <taxon>Eukaryota</taxon>
        <taxon>Metazoa</taxon>
        <taxon>Ecdysozoa</taxon>
        <taxon>Arthropoda</taxon>
        <taxon>Hexapoda</taxon>
        <taxon>Insecta</taxon>
        <taxon>Pterygota</taxon>
        <taxon>Neoptera</taxon>
        <taxon>Endopterygota</taxon>
        <taxon>Coleoptera</taxon>
        <taxon>Polyphaga</taxon>
        <taxon>Elateriformia</taxon>
        <taxon>Elateroidea</taxon>
        <taxon>Lampyridae</taxon>
        <taxon>Lampyrinae</taxon>
        <taxon>Photinus</taxon>
    </lineage>
</organism>
<evidence type="ECO:0000313" key="13">
    <source>
        <dbReference type="Proteomes" id="UP000327044"/>
    </source>
</evidence>
<dbReference type="EMBL" id="GEZM01087511">
    <property type="protein sequence ID" value="JAV58654.1"/>
    <property type="molecule type" value="Transcribed_RNA"/>
</dbReference>
<evidence type="ECO:0000313" key="12">
    <source>
        <dbReference type="EMBL" id="KAB0799690.1"/>
    </source>
</evidence>
<dbReference type="InterPro" id="IPR013525">
    <property type="entry name" value="ABC2_TM"/>
</dbReference>
<keyword evidence="13" id="KW-1185">Reference proteome</keyword>
<dbReference type="Proteomes" id="UP000327044">
    <property type="component" value="Unassembled WGS sequence"/>
</dbReference>
<dbReference type="InterPro" id="IPR017871">
    <property type="entry name" value="ABC_transporter-like_CS"/>
</dbReference>
<evidence type="ECO:0000256" key="3">
    <source>
        <dbReference type="ARBA" id="ARBA00022448"/>
    </source>
</evidence>
<reference evidence="12" key="3">
    <citation type="submission" date="2019-08" db="EMBL/GenBank/DDBJ databases">
        <authorList>
            <consortium name="Photinus pyralis genome working group"/>
            <person name="Fallon T.R."/>
            <person name="Sander Lower S.E."/>
            <person name="Weng J.-K."/>
        </authorList>
    </citation>
    <scope>NUCLEOTIDE SEQUENCE</scope>
    <source>
        <strain evidence="12">1611_PpyrPB1</strain>
        <tissue evidence="12">Whole body</tissue>
    </source>
</reference>
<dbReference type="InterPro" id="IPR027417">
    <property type="entry name" value="P-loop_NTPase"/>
</dbReference>
<dbReference type="GO" id="GO:0005524">
    <property type="term" value="F:ATP binding"/>
    <property type="evidence" value="ECO:0007669"/>
    <property type="project" value="UniProtKB-KW"/>
</dbReference>
<comment type="similarity">
    <text evidence="2">Belongs to the ABC transporter superfamily. ABCG family. Eye pigment precursor importer (TC 3.A.1.204) subfamily.</text>
</comment>
<protein>
    <recommendedName>
        <fullName evidence="10">ABC transporter domain-containing protein</fullName>
    </recommendedName>
</protein>
<reference evidence="11" key="1">
    <citation type="journal article" date="2016" name="Sci. Rep.">
        <title>Molecular characterization of firefly nuptial gifts: a multi-omics approach sheds light on postcopulatory sexual selection.</title>
        <authorList>
            <person name="Al-Wathiqui N."/>
            <person name="Fallon T.R."/>
            <person name="South A."/>
            <person name="Weng J.K."/>
            <person name="Lewis S.M."/>
        </authorList>
    </citation>
    <scope>NUCLEOTIDE SEQUENCE</scope>
</reference>
<feature type="transmembrane region" description="Helical" evidence="9">
    <location>
        <begin position="456"/>
        <end position="480"/>
    </location>
</feature>
<evidence type="ECO:0000256" key="8">
    <source>
        <dbReference type="ARBA" id="ARBA00023136"/>
    </source>
</evidence>
<dbReference type="Pfam" id="PF00005">
    <property type="entry name" value="ABC_tran"/>
    <property type="match status" value="1"/>
</dbReference>
<name>A0A1Y1KB77_PHOPY</name>
<dbReference type="InterPro" id="IPR050352">
    <property type="entry name" value="ABCG_transporters"/>
</dbReference>
<evidence type="ECO:0000256" key="2">
    <source>
        <dbReference type="ARBA" id="ARBA00005814"/>
    </source>
</evidence>
<dbReference type="PROSITE" id="PS00211">
    <property type="entry name" value="ABC_TRANSPORTER_1"/>
    <property type="match status" value="1"/>
</dbReference>
<keyword evidence="5" id="KW-0547">Nucleotide-binding</keyword>
<evidence type="ECO:0000256" key="6">
    <source>
        <dbReference type="ARBA" id="ARBA00022840"/>
    </source>
</evidence>
<sequence length="637" mass="72199">MEVLLNLAARFTPSKGAVTNSISDKACTVNLFKHVSGGCAKKDESLPVDIRFENLKISVSLGFRKGMKQILHNVNGKFASGQFIAILGPSGAGKTTLLDILSGYNVKGFSGTVYNNDTVRDVQLFRKFSCYITQENHLQSFLTVWESMAIAADLKLGLYTSQENKDIIIKEILATLSLDTSSNMRVSCLSSGQQKRLAIAIELIDDPSVMFFDEPTTGIDSSSSTQCLRLLHRLARDGKTIVCTIHQASASALELFDEIYILGEGRCVYQGTSRNLLQFLDSVDLPCPKYNHPIEYLMELVSSENKQENITILTNKIENGKCDKWKHVPKVPMQSLDAIIVQKDIEDVFRNRKCERASSFHQFRVLSRRCMLRYKRDTRFVYMRFLANLSIAALYCILYWQIGWHGAKVRNNYNLLFCILIHNMVTTLILGILAATAEIPTITNEYFNKRYSLKMYFSATTVCEIPILLLCCLVFTAVVYPATGQPLEIERIAMFTTISLQLVLVSQSLGTAIGTALNVMYGTFLGFALSAMSVVLSNVGENLQNIPIIIYWISKSTFTRYGLEGMLNSIYGFNREIMYCPDDSYCHYKYPEKFMRDMEVPLNMFWQSFIVLCCNYLIFKIASFFLLKWRVSNRKCF</sequence>
<dbReference type="GO" id="GO:0005886">
    <property type="term" value="C:plasma membrane"/>
    <property type="evidence" value="ECO:0007669"/>
    <property type="project" value="TreeGrafter"/>
</dbReference>
<evidence type="ECO:0000313" key="11">
    <source>
        <dbReference type="EMBL" id="JAV58654.1"/>
    </source>
</evidence>
<accession>A0A1Y1KB77</accession>
<keyword evidence="8 9" id="KW-0472">Membrane</keyword>
<keyword evidence="6" id="KW-0067">ATP-binding</keyword>
<dbReference type="OrthoDB" id="66620at2759"/>
<feature type="domain" description="ABC transporter" evidence="10">
    <location>
        <begin position="50"/>
        <end position="289"/>
    </location>
</feature>
<gene>
    <name evidence="12" type="ORF">PPYR_07570</name>
</gene>
<dbReference type="PANTHER" id="PTHR48041">
    <property type="entry name" value="ABC TRANSPORTER G FAMILY MEMBER 28"/>
    <property type="match status" value="1"/>
</dbReference>
<keyword evidence="7 9" id="KW-1133">Transmembrane helix</keyword>
<feature type="transmembrane region" description="Helical" evidence="9">
    <location>
        <begin position="492"/>
        <end position="512"/>
    </location>
</feature>
<dbReference type="InParanoid" id="A0A1Y1KB77"/>